<organism evidence="4">
    <name type="scientific">Schistocephalus solidus</name>
    <name type="common">Tapeworm</name>
    <dbReference type="NCBI Taxonomy" id="70667"/>
    <lineage>
        <taxon>Eukaryota</taxon>
        <taxon>Metazoa</taxon>
        <taxon>Spiralia</taxon>
        <taxon>Lophotrochozoa</taxon>
        <taxon>Platyhelminthes</taxon>
        <taxon>Cestoda</taxon>
        <taxon>Eucestoda</taxon>
        <taxon>Diphyllobothriidea</taxon>
        <taxon>Diphyllobothriidae</taxon>
        <taxon>Schistocephalus</taxon>
    </lineage>
</organism>
<sequence length="101" mass="10889">MPMVGQITASSSLDEAPTATPMKPQAISDAAIDQLLQVDTKNDLGLPPSLPETIRAVQQISSRKAPGSDAIPPEVYKHGGPRLMAELTTLFQERWRKGQVP</sequence>
<keyword evidence="3" id="KW-1185">Reference proteome</keyword>
<evidence type="ECO:0000313" key="3">
    <source>
        <dbReference type="Proteomes" id="UP000275846"/>
    </source>
</evidence>
<accession>A0A183T6U4</accession>
<proteinExistence type="predicted"/>
<reference evidence="2 3" key="2">
    <citation type="submission" date="2018-11" db="EMBL/GenBank/DDBJ databases">
        <authorList>
            <consortium name="Pathogen Informatics"/>
        </authorList>
    </citation>
    <scope>NUCLEOTIDE SEQUENCE [LARGE SCALE GENOMIC DNA]</scope>
    <source>
        <strain evidence="2 3">NST_G2</strain>
    </source>
</reference>
<name>A0A183T6U4_SCHSO</name>
<evidence type="ECO:0000313" key="4">
    <source>
        <dbReference type="WBParaSite" id="SSLN_0001264901-mRNA-1"/>
    </source>
</evidence>
<protein>
    <submittedName>
        <fullName evidence="2 4">Uncharacterized protein</fullName>
    </submittedName>
</protein>
<evidence type="ECO:0000313" key="2">
    <source>
        <dbReference type="EMBL" id="VDL98577.1"/>
    </source>
</evidence>
<evidence type="ECO:0000256" key="1">
    <source>
        <dbReference type="SAM" id="MobiDB-lite"/>
    </source>
</evidence>
<dbReference type="WBParaSite" id="SSLN_0001264901-mRNA-1">
    <property type="protein sequence ID" value="SSLN_0001264901-mRNA-1"/>
    <property type="gene ID" value="SSLN_0001264901"/>
</dbReference>
<dbReference type="Proteomes" id="UP000275846">
    <property type="component" value="Unassembled WGS sequence"/>
</dbReference>
<dbReference type="EMBL" id="UYSU01037091">
    <property type="protein sequence ID" value="VDL98577.1"/>
    <property type="molecule type" value="Genomic_DNA"/>
</dbReference>
<reference evidence="4" key="1">
    <citation type="submission" date="2016-06" db="UniProtKB">
        <authorList>
            <consortium name="WormBaseParasite"/>
        </authorList>
    </citation>
    <scope>IDENTIFICATION</scope>
</reference>
<feature type="region of interest" description="Disordered" evidence="1">
    <location>
        <begin position="1"/>
        <end position="26"/>
    </location>
</feature>
<dbReference type="OrthoDB" id="10070415at2759"/>
<dbReference type="AlphaFoldDB" id="A0A183T6U4"/>
<gene>
    <name evidence="2" type="ORF">SSLN_LOCUS12192</name>
</gene>